<dbReference type="Proteomes" id="UP000075680">
    <property type="component" value="Unassembled WGS sequence"/>
</dbReference>
<dbReference type="PATRIC" id="fig|52133.18.peg.3355"/>
<dbReference type="AlphaFoldDB" id="A0A150HJQ3"/>
<protein>
    <submittedName>
        <fullName evidence="1">Uncharacterized protein</fullName>
    </submittedName>
</protein>
<dbReference type="InterPro" id="IPR045384">
    <property type="entry name" value="DUF6527"/>
</dbReference>
<evidence type="ECO:0000313" key="1">
    <source>
        <dbReference type="EMBL" id="KXZ63600.1"/>
    </source>
</evidence>
<gene>
    <name evidence="1" type="ORF">AVENLUH5627_03270</name>
</gene>
<proteinExistence type="predicted"/>
<organism evidence="1 2">
    <name type="scientific">Acinetobacter venetianus</name>
    <dbReference type="NCBI Taxonomy" id="52133"/>
    <lineage>
        <taxon>Bacteria</taxon>
        <taxon>Pseudomonadati</taxon>
        <taxon>Pseudomonadota</taxon>
        <taxon>Gammaproteobacteria</taxon>
        <taxon>Moraxellales</taxon>
        <taxon>Moraxellaceae</taxon>
        <taxon>Acinetobacter</taxon>
    </lineage>
</organism>
<evidence type="ECO:0000313" key="2">
    <source>
        <dbReference type="Proteomes" id="UP000075680"/>
    </source>
</evidence>
<sequence>MAVKKITPVYVEFIPETVEEGKLYISEVYQTAIHKCCCGCGEEVVTPLSPVDWQLKKNMNRVSLRPSIGNWNYRCKSHYFITNN</sequence>
<comment type="caution">
    <text evidence="1">The sequence shown here is derived from an EMBL/GenBank/DDBJ whole genome shotgun (WGS) entry which is preliminary data.</text>
</comment>
<dbReference type="EMBL" id="JRUE01000243">
    <property type="protein sequence ID" value="KXZ63600.1"/>
    <property type="molecule type" value="Genomic_DNA"/>
</dbReference>
<reference evidence="1 2" key="1">
    <citation type="journal article" date="2016" name="Sci. Rep.">
        <title>Genomic and phenotypic characterization of the species Acinetobacter venetianus.</title>
        <authorList>
            <person name="Fondi M."/>
            <person name="Maida I."/>
            <person name="Perrin E."/>
            <person name="Orlandini V."/>
            <person name="La Torre L."/>
            <person name="Bosi E."/>
            <person name="Negroni A."/>
            <person name="Zanaroli G."/>
            <person name="Fava F."/>
            <person name="Decorosi F."/>
            <person name="Giovannetti L."/>
            <person name="Viti C."/>
            <person name="Vaneechoutte M."/>
            <person name="Dijkshoorn L."/>
            <person name="Fani R."/>
        </authorList>
    </citation>
    <scope>NUCLEOTIDE SEQUENCE [LARGE SCALE GENOMIC DNA]</scope>
    <source>
        <strain evidence="1 2">LUH5627</strain>
    </source>
</reference>
<dbReference type="RefSeq" id="WP_201786559.1">
    <property type="nucleotide sequence ID" value="NZ_JRUE01000243.1"/>
</dbReference>
<name>A0A150HJQ3_9GAMM</name>
<accession>A0A150HJQ3</accession>
<dbReference type="Pfam" id="PF20137">
    <property type="entry name" value="BubE"/>
    <property type="match status" value="1"/>
</dbReference>